<evidence type="ECO:0000313" key="4">
    <source>
        <dbReference type="EMBL" id="GAA4249342.1"/>
    </source>
</evidence>
<dbReference type="RefSeq" id="WP_345127712.1">
    <property type="nucleotide sequence ID" value="NZ_BAABAT010000007.1"/>
</dbReference>
<name>A0ABP8D7K8_9ACTN</name>
<comment type="caution">
    <text evidence="4">The sequence shown here is derived from an EMBL/GenBank/DDBJ whole genome shotgun (WGS) entry which is preliminary data.</text>
</comment>
<evidence type="ECO:0000259" key="3">
    <source>
        <dbReference type="PROSITE" id="PS51677"/>
    </source>
</evidence>
<evidence type="ECO:0000313" key="5">
    <source>
        <dbReference type="Proteomes" id="UP001500620"/>
    </source>
</evidence>
<keyword evidence="1" id="KW-0479">Metal-binding</keyword>
<dbReference type="InterPro" id="IPR050248">
    <property type="entry name" value="Polysacc_deacetylase_ArnD"/>
</dbReference>
<dbReference type="PANTHER" id="PTHR10587:SF133">
    <property type="entry name" value="CHITIN DEACETYLASE 1-RELATED"/>
    <property type="match status" value="1"/>
</dbReference>
<dbReference type="Proteomes" id="UP001500620">
    <property type="component" value="Unassembled WGS sequence"/>
</dbReference>
<keyword evidence="5" id="KW-1185">Reference proteome</keyword>
<feature type="domain" description="NodB homology" evidence="3">
    <location>
        <begin position="9"/>
        <end position="185"/>
    </location>
</feature>
<dbReference type="InterPro" id="IPR011330">
    <property type="entry name" value="Glyco_hydro/deAcase_b/a-brl"/>
</dbReference>
<accession>A0ABP8D7K8</accession>
<evidence type="ECO:0000256" key="2">
    <source>
        <dbReference type="ARBA" id="ARBA00022801"/>
    </source>
</evidence>
<evidence type="ECO:0000256" key="1">
    <source>
        <dbReference type="ARBA" id="ARBA00022723"/>
    </source>
</evidence>
<sequence>MTPGLACTGHVALTFDDGPVPSGTAALLDALRSCDARATLFNIGRNARDEPGLVLAQRAAGMWLGNHSWSHPRPTTLPEGEAEDELRRTGRMLRRITGTAPRLFRPPYGDTSPSVHALASRLGLTEVLWDVDARDWAGATTDEIVAAADSLTAGQVMLMHDGYPSTVAAVPHIVARLRERGLCPGMISPSTGRAVAPRG</sequence>
<organism evidence="4 5">
    <name type="scientific">Dactylosporangium darangshiense</name>
    <dbReference type="NCBI Taxonomy" id="579108"/>
    <lineage>
        <taxon>Bacteria</taxon>
        <taxon>Bacillati</taxon>
        <taxon>Actinomycetota</taxon>
        <taxon>Actinomycetes</taxon>
        <taxon>Micromonosporales</taxon>
        <taxon>Micromonosporaceae</taxon>
        <taxon>Dactylosporangium</taxon>
    </lineage>
</organism>
<proteinExistence type="predicted"/>
<gene>
    <name evidence="4" type="ORF">GCM10022255_033090</name>
</gene>
<reference evidence="5" key="1">
    <citation type="journal article" date="2019" name="Int. J. Syst. Evol. Microbiol.">
        <title>The Global Catalogue of Microorganisms (GCM) 10K type strain sequencing project: providing services to taxonomists for standard genome sequencing and annotation.</title>
        <authorList>
            <consortium name="The Broad Institute Genomics Platform"/>
            <consortium name="The Broad Institute Genome Sequencing Center for Infectious Disease"/>
            <person name="Wu L."/>
            <person name="Ma J."/>
        </authorList>
    </citation>
    <scope>NUCLEOTIDE SEQUENCE [LARGE SCALE GENOMIC DNA]</scope>
    <source>
        <strain evidence="5">JCM 17441</strain>
    </source>
</reference>
<keyword evidence="2" id="KW-0378">Hydrolase</keyword>
<dbReference type="EMBL" id="BAABAT010000007">
    <property type="protein sequence ID" value="GAA4249342.1"/>
    <property type="molecule type" value="Genomic_DNA"/>
</dbReference>
<dbReference type="SUPFAM" id="SSF88713">
    <property type="entry name" value="Glycoside hydrolase/deacetylase"/>
    <property type="match status" value="1"/>
</dbReference>
<dbReference type="PANTHER" id="PTHR10587">
    <property type="entry name" value="GLYCOSYL TRANSFERASE-RELATED"/>
    <property type="match status" value="1"/>
</dbReference>
<protein>
    <recommendedName>
        <fullName evidence="3">NodB homology domain-containing protein</fullName>
    </recommendedName>
</protein>
<dbReference type="Gene3D" id="3.20.20.370">
    <property type="entry name" value="Glycoside hydrolase/deacetylase"/>
    <property type="match status" value="1"/>
</dbReference>
<dbReference type="PROSITE" id="PS51677">
    <property type="entry name" value="NODB"/>
    <property type="match status" value="1"/>
</dbReference>
<dbReference type="Pfam" id="PF01522">
    <property type="entry name" value="Polysacc_deac_1"/>
    <property type="match status" value="1"/>
</dbReference>
<dbReference type="InterPro" id="IPR002509">
    <property type="entry name" value="NODB_dom"/>
</dbReference>